<evidence type="ECO:0000256" key="2">
    <source>
        <dbReference type="ARBA" id="ARBA00010992"/>
    </source>
</evidence>
<gene>
    <name evidence="9" type="ORF">FMEXI_2118</name>
</gene>
<protein>
    <submittedName>
        <fullName evidence="9">Sugar transporter (Hexose transporter)</fullName>
    </submittedName>
</protein>
<feature type="transmembrane region" description="Helical" evidence="7">
    <location>
        <begin position="475"/>
        <end position="494"/>
    </location>
</feature>
<dbReference type="Gene3D" id="1.20.1250.20">
    <property type="entry name" value="MFS general substrate transporter like domains"/>
    <property type="match status" value="1"/>
</dbReference>
<evidence type="ECO:0000256" key="6">
    <source>
        <dbReference type="ARBA" id="ARBA00023136"/>
    </source>
</evidence>
<feature type="transmembrane region" description="Helical" evidence="7">
    <location>
        <begin position="346"/>
        <end position="367"/>
    </location>
</feature>
<keyword evidence="3" id="KW-0813">Transport</keyword>
<reference evidence="9 10" key="1">
    <citation type="submission" date="2020-05" db="EMBL/GenBank/DDBJ databases">
        <title>Identification and distribution of gene clusters putatively required for synthesis of sphingolipid metabolism inhibitors in phylogenetically diverse species of the filamentous fungus Fusarium.</title>
        <authorList>
            <person name="Kim H.-S."/>
            <person name="Busman M."/>
            <person name="Brown D.W."/>
            <person name="Divon H."/>
            <person name="Uhlig S."/>
            <person name="Proctor R.H."/>
        </authorList>
    </citation>
    <scope>NUCLEOTIDE SEQUENCE [LARGE SCALE GENOMIC DNA]</scope>
    <source>
        <strain evidence="9 10">NRRL 53147</strain>
    </source>
</reference>
<name>A0A8H5JEZ1_9HYPO</name>
<comment type="similarity">
    <text evidence="2">Belongs to the major facilitator superfamily. Sugar transporter (TC 2.A.1.1) family.</text>
</comment>
<sequence length="540" mass="59563">MAVGKDPQALDTTNSHLELKSEEFQIENAQSKLNTIDLEQMAKNAITWKSKAAFRLVFVILIQGLSCAAFAIDGNVIGSINAIPSFREHFDVGVSGGGLGIILAAMSIGNAVASPFQWLADWIGRRGVTFLGSSILVVACVLQAVAPNRSCLIVGRPFAGMGASLSATCGPMYMSEVAPACYRGLAVGLYCSCYSIGSIAIACIVLGGSYMENDWSWRLPLIIQIVPPLVVAVLVYPCTPESPRYLVAKNKIEEARQVIARYQTVSGSVDDPVVIAEIQQIQDSMELMTSKPWDFRVLWMTKASRSRLWIIFLYSFFQQCNGSGMLGYYFAGILTLVGITNSQKQLGINLGLTVASYLATLAGSSFIDRVTRRFLLIFSMCIFVFFLSLISITGGLYANGISVHSTGIATVAFIFLFNICNGLFVSVLHNIYPNEVLHYSQRAKGMGMYSFFQNCFGFIMTYGVSYALQAWQWKIYFLFIGIDLVCIYLTWQFFPEFSHLSLEEIDTVFETSGVNPVKMSKKLQIAKKEKRKEAKENTLA</sequence>
<dbReference type="InterPro" id="IPR005828">
    <property type="entry name" value="MFS_sugar_transport-like"/>
</dbReference>
<keyword evidence="9" id="KW-0762">Sugar transport</keyword>
<dbReference type="EMBL" id="JAAOAM010000046">
    <property type="protein sequence ID" value="KAF5554134.1"/>
    <property type="molecule type" value="Genomic_DNA"/>
</dbReference>
<dbReference type="GO" id="GO:0016020">
    <property type="term" value="C:membrane"/>
    <property type="evidence" value="ECO:0007669"/>
    <property type="project" value="UniProtKB-SubCell"/>
</dbReference>
<dbReference type="FunFam" id="1.20.1250.20:FF:000134">
    <property type="entry name" value="MFS sugar transporter protein"/>
    <property type="match status" value="1"/>
</dbReference>
<feature type="transmembrane region" description="Helical" evidence="7">
    <location>
        <begin position="449"/>
        <end position="469"/>
    </location>
</feature>
<feature type="transmembrane region" description="Helical" evidence="7">
    <location>
        <begin position="52"/>
        <end position="72"/>
    </location>
</feature>
<evidence type="ECO:0000313" key="10">
    <source>
        <dbReference type="Proteomes" id="UP000522262"/>
    </source>
</evidence>
<evidence type="ECO:0000256" key="3">
    <source>
        <dbReference type="ARBA" id="ARBA00022448"/>
    </source>
</evidence>
<evidence type="ECO:0000256" key="4">
    <source>
        <dbReference type="ARBA" id="ARBA00022692"/>
    </source>
</evidence>
<dbReference type="InterPro" id="IPR020846">
    <property type="entry name" value="MFS_dom"/>
</dbReference>
<keyword evidence="5 7" id="KW-1133">Transmembrane helix</keyword>
<dbReference type="GO" id="GO:0005351">
    <property type="term" value="F:carbohydrate:proton symporter activity"/>
    <property type="evidence" value="ECO:0007669"/>
    <property type="project" value="TreeGrafter"/>
</dbReference>
<feature type="domain" description="Major facilitator superfamily (MFS) profile" evidence="8">
    <location>
        <begin position="59"/>
        <end position="498"/>
    </location>
</feature>
<dbReference type="InterPro" id="IPR036259">
    <property type="entry name" value="MFS_trans_sf"/>
</dbReference>
<dbReference type="InterPro" id="IPR050360">
    <property type="entry name" value="MFS_Sugar_Transporters"/>
</dbReference>
<feature type="transmembrane region" description="Helical" evidence="7">
    <location>
        <begin position="308"/>
        <end position="331"/>
    </location>
</feature>
<evidence type="ECO:0000256" key="7">
    <source>
        <dbReference type="SAM" id="Phobius"/>
    </source>
</evidence>
<dbReference type="PANTHER" id="PTHR48022">
    <property type="entry name" value="PLASTIDIC GLUCOSE TRANSPORTER 4"/>
    <property type="match status" value="1"/>
</dbReference>
<dbReference type="SUPFAM" id="SSF103473">
    <property type="entry name" value="MFS general substrate transporter"/>
    <property type="match status" value="1"/>
</dbReference>
<evidence type="ECO:0000259" key="8">
    <source>
        <dbReference type="PROSITE" id="PS50850"/>
    </source>
</evidence>
<feature type="transmembrane region" description="Helical" evidence="7">
    <location>
        <begin position="408"/>
        <end position="428"/>
    </location>
</feature>
<feature type="transmembrane region" description="Helical" evidence="7">
    <location>
        <begin position="374"/>
        <end position="396"/>
    </location>
</feature>
<organism evidence="9 10">
    <name type="scientific">Fusarium mexicanum</name>
    <dbReference type="NCBI Taxonomy" id="751941"/>
    <lineage>
        <taxon>Eukaryota</taxon>
        <taxon>Fungi</taxon>
        <taxon>Dikarya</taxon>
        <taxon>Ascomycota</taxon>
        <taxon>Pezizomycotina</taxon>
        <taxon>Sordariomycetes</taxon>
        <taxon>Hypocreomycetidae</taxon>
        <taxon>Hypocreales</taxon>
        <taxon>Nectriaceae</taxon>
        <taxon>Fusarium</taxon>
        <taxon>Fusarium fujikuroi species complex</taxon>
    </lineage>
</organism>
<evidence type="ECO:0000256" key="5">
    <source>
        <dbReference type="ARBA" id="ARBA00022989"/>
    </source>
</evidence>
<accession>A0A8H5JEZ1</accession>
<keyword evidence="10" id="KW-1185">Reference proteome</keyword>
<feature type="transmembrane region" description="Helical" evidence="7">
    <location>
        <begin position="92"/>
        <end position="116"/>
    </location>
</feature>
<feature type="transmembrane region" description="Helical" evidence="7">
    <location>
        <begin position="187"/>
        <end position="211"/>
    </location>
</feature>
<dbReference type="Pfam" id="PF00083">
    <property type="entry name" value="Sugar_tr"/>
    <property type="match status" value="1"/>
</dbReference>
<dbReference type="Proteomes" id="UP000522262">
    <property type="component" value="Unassembled WGS sequence"/>
</dbReference>
<proteinExistence type="inferred from homology"/>
<evidence type="ECO:0000313" key="9">
    <source>
        <dbReference type="EMBL" id="KAF5554134.1"/>
    </source>
</evidence>
<evidence type="ECO:0000256" key="1">
    <source>
        <dbReference type="ARBA" id="ARBA00004141"/>
    </source>
</evidence>
<comment type="subcellular location">
    <subcellularLocation>
        <location evidence="1">Membrane</location>
        <topology evidence="1">Multi-pass membrane protein</topology>
    </subcellularLocation>
</comment>
<comment type="caution">
    <text evidence="9">The sequence shown here is derived from an EMBL/GenBank/DDBJ whole genome shotgun (WGS) entry which is preliminary data.</text>
</comment>
<keyword evidence="6 7" id="KW-0472">Membrane</keyword>
<dbReference type="AlphaFoldDB" id="A0A8H5JEZ1"/>
<keyword evidence="4 7" id="KW-0812">Transmembrane</keyword>
<feature type="transmembrane region" description="Helical" evidence="7">
    <location>
        <begin position="128"/>
        <end position="146"/>
    </location>
</feature>
<dbReference type="PANTHER" id="PTHR48022:SF79">
    <property type="entry name" value="LACTOSE PERMEASE, PUTATIVE (AFU_ORTHOLOGUE AFUA_6G01860)-RELATED"/>
    <property type="match status" value="1"/>
</dbReference>
<dbReference type="PROSITE" id="PS50850">
    <property type="entry name" value="MFS"/>
    <property type="match status" value="1"/>
</dbReference>